<dbReference type="EMBL" id="WWCW01000080">
    <property type="protein sequence ID" value="MYM89585.1"/>
    <property type="molecule type" value="Genomic_DNA"/>
</dbReference>
<reference evidence="6 7" key="1">
    <citation type="submission" date="2020-01" db="EMBL/GenBank/DDBJ databases">
        <title>Novel species isolated from a subtropical stream in China.</title>
        <authorList>
            <person name="Lu H."/>
        </authorList>
    </citation>
    <scope>NUCLEOTIDE SEQUENCE [LARGE SCALE GENOMIC DNA]</scope>
    <source>
        <strain evidence="6 7">FT82W</strain>
    </source>
</reference>
<evidence type="ECO:0000256" key="3">
    <source>
        <dbReference type="ARBA" id="ARBA00023125"/>
    </source>
</evidence>
<gene>
    <name evidence="6" type="ORF">GTP91_20700</name>
</gene>
<dbReference type="PANTHER" id="PTHR30204">
    <property type="entry name" value="REDOX-CYCLING DRUG-SENSING TRANSCRIPTIONAL ACTIVATOR SOXR"/>
    <property type="match status" value="1"/>
</dbReference>
<dbReference type="SMART" id="SM00422">
    <property type="entry name" value="HTH_MERR"/>
    <property type="match status" value="1"/>
</dbReference>
<dbReference type="PROSITE" id="PS00552">
    <property type="entry name" value="HTH_MERR_1"/>
    <property type="match status" value="1"/>
</dbReference>
<name>A0A845G845_9BURK</name>
<keyword evidence="2" id="KW-0805">Transcription regulation</keyword>
<dbReference type="AlphaFoldDB" id="A0A845G845"/>
<feature type="domain" description="HTH merR-type" evidence="5">
    <location>
        <begin position="1"/>
        <end position="69"/>
    </location>
</feature>
<dbReference type="GO" id="GO:0003700">
    <property type="term" value="F:DNA-binding transcription factor activity"/>
    <property type="evidence" value="ECO:0007669"/>
    <property type="project" value="InterPro"/>
</dbReference>
<evidence type="ECO:0000256" key="4">
    <source>
        <dbReference type="ARBA" id="ARBA00023163"/>
    </source>
</evidence>
<dbReference type="InterPro" id="IPR000551">
    <property type="entry name" value="MerR-type_HTH_dom"/>
</dbReference>
<evidence type="ECO:0000259" key="5">
    <source>
        <dbReference type="PROSITE" id="PS50937"/>
    </source>
</evidence>
<keyword evidence="3 6" id="KW-0238">DNA-binding</keyword>
<evidence type="ECO:0000313" key="7">
    <source>
        <dbReference type="Proteomes" id="UP000470302"/>
    </source>
</evidence>
<keyword evidence="4" id="KW-0804">Transcription</keyword>
<comment type="caution">
    <text evidence="6">The sequence shown here is derived from an EMBL/GenBank/DDBJ whole genome shotgun (WGS) entry which is preliminary data.</text>
</comment>
<dbReference type="PRINTS" id="PR00040">
    <property type="entry name" value="HTHMERR"/>
</dbReference>
<dbReference type="InterPro" id="IPR047057">
    <property type="entry name" value="MerR_fam"/>
</dbReference>
<keyword evidence="1" id="KW-0678">Repressor</keyword>
<proteinExistence type="predicted"/>
<dbReference type="PANTHER" id="PTHR30204:SF69">
    <property type="entry name" value="MERR-FAMILY TRANSCRIPTIONAL REGULATOR"/>
    <property type="match status" value="1"/>
</dbReference>
<dbReference type="GO" id="GO:0003677">
    <property type="term" value="F:DNA binding"/>
    <property type="evidence" value="ECO:0007669"/>
    <property type="project" value="UniProtKB-KW"/>
</dbReference>
<dbReference type="Proteomes" id="UP000470302">
    <property type="component" value="Unassembled WGS sequence"/>
</dbReference>
<evidence type="ECO:0000256" key="1">
    <source>
        <dbReference type="ARBA" id="ARBA00022491"/>
    </source>
</evidence>
<dbReference type="PROSITE" id="PS50937">
    <property type="entry name" value="HTH_MERR_2"/>
    <property type="match status" value="1"/>
</dbReference>
<organism evidence="6 7">
    <name type="scientific">Duganella vulcania</name>
    <dbReference type="NCBI Taxonomy" id="2692166"/>
    <lineage>
        <taxon>Bacteria</taxon>
        <taxon>Pseudomonadati</taxon>
        <taxon>Pseudomonadota</taxon>
        <taxon>Betaproteobacteria</taxon>
        <taxon>Burkholderiales</taxon>
        <taxon>Oxalobacteraceae</taxon>
        <taxon>Telluria group</taxon>
        <taxon>Duganella</taxon>
    </lineage>
</organism>
<dbReference type="InterPro" id="IPR009061">
    <property type="entry name" value="DNA-bd_dom_put_sf"/>
</dbReference>
<accession>A0A845G845</accession>
<dbReference type="Gene3D" id="1.10.1660.10">
    <property type="match status" value="1"/>
</dbReference>
<protein>
    <submittedName>
        <fullName evidence="6">MerR family DNA-binding transcriptional regulator</fullName>
    </submittedName>
</protein>
<dbReference type="Pfam" id="PF13411">
    <property type="entry name" value="MerR_1"/>
    <property type="match status" value="1"/>
</dbReference>
<evidence type="ECO:0000313" key="6">
    <source>
        <dbReference type="EMBL" id="MYM89585.1"/>
    </source>
</evidence>
<sequence>MKIGELARQTGLTPSAIRFYEEQGLLSPISRTAGGYREYASNAAERLYMIQASKRLGFSLDIIRGMFTESGQCSKTKTLALTEIRLREIEEQQAMLAQQHSDLLALRVRLKDDSVSAPCRKNFSVN</sequence>
<dbReference type="SUPFAM" id="SSF46955">
    <property type="entry name" value="Putative DNA-binding domain"/>
    <property type="match status" value="1"/>
</dbReference>
<dbReference type="RefSeq" id="WP_161098498.1">
    <property type="nucleotide sequence ID" value="NZ_WWCW01000080.1"/>
</dbReference>
<evidence type="ECO:0000256" key="2">
    <source>
        <dbReference type="ARBA" id="ARBA00023015"/>
    </source>
</evidence>